<name>A0A9D4JI38_DREPO</name>
<reference evidence="2" key="1">
    <citation type="journal article" date="2019" name="bioRxiv">
        <title>The Genome of the Zebra Mussel, Dreissena polymorpha: A Resource for Invasive Species Research.</title>
        <authorList>
            <person name="McCartney M.A."/>
            <person name="Auch B."/>
            <person name="Kono T."/>
            <person name="Mallez S."/>
            <person name="Zhang Y."/>
            <person name="Obille A."/>
            <person name="Becker A."/>
            <person name="Abrahante J.E."/>
            <person name="Garbe J."/>
            <person name="Badalamenti J.P."/>
            <person name="Herman A."/>
            <person name="Mangelson H."/>
            <person name="Liachko I."/>
            <person name="Sullivan S."/>
            <person name="Sone E.D."/>
            <person name="Koren S."/>
            <person name="Silverstein K.A.T."/>
            <person name="Beckman K.B."/>
            <person name="Gohl D.M."/>
        </authorList>
    </citation>
    <scope>NUCLEOTIDE SEQUENCE</scope>
    <source>
        <strain evidence="2">Duluth1</strain>
        <tissue evidence="2">Whole animal</tissue>
    </source>
</reference>
<accession>A0A9D4JI38</accession>
<dbReference type="Proteomes" id="UP000828390">
    <property type="component" value="Unassembled WGS sequence"/>
</dbReference>
<organism evidence="2 3">
    <name type="scientific">Dreissena polymorpha</name>
    <name type="common">Zebra mussel</name>
    <name type="synonym">Mytilus polymorpha</name>
    <dbReference type="NCBI Taxonomy" id="45954"/>
    <lineage>
        <taxon>Eukaryota</taxon>
        <taxon>Metazoa</taxon>
        <taxon>Spiralia</taxon>
        <taxon>Lophotrochozoa</taxon>
        <taxon>Mollusca</taxon>
        <taxon>Bivalvia</taxon>
        <taxon>Autobranchia</taxon>
        <taxon>Heteroconchia</taxon>
        <taxon>Euheterodonta</taxon>
        <taxon>Imparidentia</taxon>
        <taxon>Neoheterodontei</taxon>
        <taxon>Myida</taxon>
        <taxon>Dreissenoidea</taxon>
        <taxon>Dreissenidae</taxon>
        <taxon>Dreissena</taxon>
    </lineage>
</organism>
<evidence type="ECO:0000256" key="1">
    <source>
        <dbReference type="SAM" id="MobiDB-lite"/>
    </source>
</evidence>
<proteinExistence type="predicted"/>
<feature type="region of interest" description="Disordered" evidence="1">
    <location>
        <begin position="133"/>
        <end position="152"/>
    </location>
</feature>
<gene>
    <name evidence="2" type="ORF">DPMN_141235</name>
</gene>
<dbReference type="OrthoDB" id="6129155at2759"/>
<evidence type="ECO:0000313" key="3">
    <source>
        <dbReference type="Proteomes" id="UP000828390"/>
    </source>
</evidence>
<feature type="region of interest" description="Disordered" evidence="1">
    <location>
        <begin position="58"/>
        <end position="85"/>
    </location>
</feature>
<keyword evidence="3" id="KW-1185">Reference proteome</keyword>
<reference evidence="2" key="2">
    <citation type="submission" date="2020-11" db="EMBL/GenBank/DDBJ databases">
        <authorList>
            <person name="McCartney M.A."/>
            <person name="Auch B."/>
            <person name="Kono T."/>
            <person name="Mallez S."/>
            <person name="Becker A."/>
            <person name="Gohl D.M."/>
            <person name="Silverstein K.A.T."/>
            <person name="Koren S."/>
            <person name="Bechman K.B."/>
            <person name="Herman A."/>
            <person name="Abrahante J.E."/>
            <person name="Garbe J."/>
        </authorList>
    </citation>
    <scope>NUCLEOTIDE SEQUENCE</scope>
    <source>
        <strain evidence="2">Duluth1</strain>
        <tissue evidence="2">Whole animal</tissue>
    </source>
</reference>
<sequence length="243" mass="27389">MGIKSLEGLDLTKAFRTQKASECTITALDPSGFEHSRNRKLNSAIPALENSRSHAFAVNGGAKRPPLTRRKSLDGSTNSITLPPLERSRTDLGSLVTANRRPKSPTPNHTMINKRDPNLLRTPDFRALLTTSAPIPNLLDPPPRTAERKTPPRKPLKLWRNEVSKEVPSRPPIALRSDWKAPPAEWDDRDQYIYGAKPVFYTNLKYANSKDFTINPEWLSEFMTVSTYSNAYRTCALRYGWCA</sequence>
<evidence type="ECO:0000313" key="2">
    <source>
        <dbReference type="EMBL" id="KAH3812795.1"/>
    </source>
</evidence>
<comment type="caution">
    <text evidence="2">The sequence shown here is derived from an EMBL/GenBank/DDBJ whole genome shotgun (WGS) entry which is preliminary data.</text>
</comment>
<dbReference type="EMBL" id="JAIWYP010000006">
    <property type="protein sequence ID" value="KAH3812795.1"/>
    <property type="molecule type" value="Genomic_DNA"/>
</dbReference>
<protein>
    <submittedName>
        <fullName evidence="2">Uncharacterized protein</fullName>
    </submittedName>
</protein>
<feature type="region of interest" description="Disordered" evidence="1">
    <location>
        <begin position="97"/>
        <end position="117"/>
    </location>
</feature>
<dbReference type="AlphaFoldDB" id="A0A9D4JI38"/>